<evidence type="ECO:0000313" key="1">
    <source>
        <dbReference type="EMBL" id="MDM1552852.1"/>
    </source>
</evidence>
<reference evidence="1" key="1">
    <citation type="submission" date="2020-06" db="EMBL/GenBank/DDBJ databases">
        <authorList>
            <person name="Dong N."/>
        </authorList>
    </citation>
    <scope>NUCLEOTIDE SEQUENCE</scope>
    <source>
        <strain evidence="1">210</strain>
    </source>
</reference>
<dbReference type="RefSeq" id="WP_286487223.1">
    <property type="nucleotide sequence ID" value="NZ_JACALR010000010.1"/>
</dbReference>
<protein>
    <submittedName>
        <fullName evidence="1">Uncharacterized protein</fullName>
    </submittedName>
</protein>
<evidence type="ECO:0000313" key="2">
    <source>
        <dbReference type="Proteomes" id="UP001173578"/>
    </source>
</evidence>
<dbReference type="AlphaFoldDB" id="A0AAW7DQN6"/>
<name>A0AAW7DQN6_9FLAO</name>
<comment type="caution">
    <text evidence="1">The sequence shown here is derived from an EMBL/GenBank/DDBJ whole genome shotgun (WGS) entry which is preliminary data.</text>
</comment>
<organism evidence="1 2">
    <name type="scientific">Empedobacter falsenii</name>
    <dbReference type="NCBI Taxonomy" id="343874"/>
    <lineage>
        <taxon>Bacteria</taxon>
        <taxon>Pseudomonadati</taxon>
        <taxon>Bacteroidota</taxon>
        <taxon>Flavobacteriia</taxon>
        <taxon>Flavobacteriales</taxon>
        <taxon>Weeksellaceae</taxon>
        <taxon>Empedobacter</taxon>
    </lineage>
</organism>
<dbReference type="Proteomes" id="UP001173578">
    <property type="component" value="Unassembled WGS sequence"/>
</dbReference>
<proteinExistence type="predicted"/>
<accession>A0AAW7DQN6</accession>
<gene>
    <name evidence="1" type="ORF">HX095_16750</name>
</gene>
<dbReference type="EMBL" id="JACALR010000010">
    <property type="protein sequence ID" value="MDM1552852.1"/>
    <property type="molecule type" value="Genomic_DNA"/>
</dbReference>
<reference evidence="1" key="2">
    <citation type="journal article" date="2022" name="Sci. Total Environ.">
        <title>Prevalence, transmission, and molecular epidemiology of tet(X)-positive bacteria among humans, animals, and environmental niches in China: An epidemiological, and genomic-based study.</title>
        <authorList>
            <person name="Dong N."/>
            <person name="Zeng Y."/>
            <person name="Cai C."/>
            <person name="Sun C."/>
            <person name="Lu J."/>
            <person name="Liu C."/>
            <person name="Zhou H."/>
            <person name="Sun Q."/>
            <person name="Shu L."/>
            <person name="Wang H."/>
            <person name="Wang Y."/>
            <person name="Wang S."/>
            <person name="Wu C."/>
            <person name="Chan E.W."/>
            <person name="Chen G."/>
            <person name="Shen Z."/>
            <person name="Chen S."/>
            <person name="Zhang R."/>
        </authorList>
    </citation>
    <scope>NUCLEOTIDE SEQUENCE</scope>
    <source>
        <strain evidence="1">210</strain>
    </source>
</reference>
<sequence length="173" mass="20598">MENQIKGSSYNQKKVISSILNLLLFDEYKTPSFQIIDGIEVAPLCDNAKKIIEVEKSEELMDHFLDQFHKKMPKDIRHQTFFMMFDRPSYSMEVGFFLKFNIQNGEMDQENLKIAQSMMIHRPDHPLVRSFIGELLTIEDGYQINQMKYIEKEWYNSIIKKQVKKYNDNLVIF</sequence>